<dbReference type="Gene3D" id="3.40.50.720">
    <property type="entry name" value="NAD(P)-binding Rossmann-like Domain"/>
    <property type="match status" value="1"/>
</dbReference>
<name>A0A399EWX6_9DEIN</name>
<organism evidence="3 4">
    <name type="scientific">Meiothermus luteus</name>
    <dbReference type="NCBI Taxonomy" id="2026184"/>
    <lineage>
        <taxon>Bacteria</taxon>
        <taxon>Thermotogati</taxon>
        <taxon>Deinococcota</taxon>
        <taxon>Deinococci</taxon>
        <taxon>Thermales</taxon>
        <taxon>Thermaceae</taxon>
        <taxon>Meiothermus</taxon>
    </lineage>
</organism>
<keyword evidence="4" id="KW-1185">Reference proteome</keyword>
<gene>
    <name evidence="3" type="primary">galE_1</name>
    <name evidence="3" type="ORF">Mlute_00724</name>
</gene>
<dbReference type="InterPro" id="IPR036291">
    <property type="entry name" value="NAD(P)-bd_dom_sf"/>
</dbReference>
<dbReference type="SUPFAM" id="SSF51735">
    <property type="entry name" value="NAD(P)-binding Rossmann-fold domains"/>
    <property type="match status" value="1"/>
</dbReference>
<reference evidence="3 4" key="1">
    <citation type="submission" date="2018-08" db="EMBL/GenBank/DDBJ databases">
        <title>Meiothermus luteus KCTC 52599 genome sequencing project.</title>
        <authorList>
            <person name="Da Costa M.S."/>
            <person name="Albuquerque L."/>
            <person name="Raposo P."/>
            <person name="Froufe H.J.C."/>
            <person name="Barroso C.S."/>
            <person name="Egas C."/>
        </authorList>
    </citation>
    <scope>NUCLEOTIDE SEQUENCE [LARGE SCALE GENOMIC DNA]</scope>
    <source>
        <strain evidence="3 4">KCTC 52599</strain>
    </source>
</reference>
<feature type="transmembrane region" description="Helical" evidence="1">
    <location>
        <begin position="56"/>
        <end position="78"/>
    </location>
</feature>
<feature type="transmembrane region" description="Helical" evidence="1">
    <location>
        <begin position="90"/>
        <end position="115"/>
    </location>
</feature>
<dbReference type="Proteomes" id="UP000265800">
    <property type="component" value="Unassembled WGS sequence"/>
</dbReference>
<dbReference type="InterPro" id="IPR050177">
    <property type="entry name" value="Lipid_A_modif_metabolic_enz"/>
</dbReference>
<dbReference type="CDD" id="cd08946">
    <property type="entry name" value="SDR_e"/>
    <property type="match status" value="1"/>
</dbReference>
<dbReference type="RefSeq" id="WP_245958840.1">
    <property type="nucleotide sequence ID" value="NZ_QWKZ01000015.1"/>
</dbReference>
<feature type="transmembrane region" description="Helical" evidence="1">
    <location>
        <begin position="121"/>
        <end position="146"/>
    </location>
</feature>
<dbReference type="PANTHER" id="PTHR43245">
    <property type="entry name" value="BIFUNCTIONAL POLYMYXIN RESISTANCE PROTEIN ARNA"/>
    <property type="match status" value="1"/>
</dbReference>
<dbReference type="EC" id="5.1.3.2" evidence="3"/>
<sequence length="529" mass="58508">MLQNLKELRFSADVALRVLADQVMVAASFAAAMGLYLLLAYGSGASPGMLGEYLPVFAQGLALLLPLSFLVFAANGFYTRSRAYRGRYKLLVVAQAVMLTYLLYGFTVFMLPFVADPPGAVVLLSLLFTLGLVLGARAWVHYWYLVELERKARSSKGTPIPSLASNDRTILVIGGAGYIGSALLPRLLKRGYRVRLLDLLLFGKEPIAEVLHHPNLEIVQADFRQVDKVVQAMRGVETVVHLGGLVGDPACALDENLTIEINLVATRTIAEIAKGMGVRRFIFASTCSVYGASDMVLNERSSLNPVSLYARSKIASEQVLHRLQSDDFSVVILRFGTIYGLSGRTRFDLVVNLLTAKAVVEKRITVFGGDQWRPFVHVDDAARAVLLAVEAPKELVHNQTFNVGSNEGNMTLGMVGELVKKLVPDAELIDSGRDGDRRNYRVDFSKIRNVLGFEPQWTVEQGIRQVIEALKSGRVKDYRAPLYSNVKYLTEDTASEVVKQYYLGWEKELIERAHLQNTDEKPPLVTPQA</sequence>
<protein>
    <submittedName>
        <fullName evidence="3">UDP-glucose 4-epimerase</fullName>
        <ecNumber evidence="3">5.1.3.2</ecNumber>
    </submittedName>
</protein>
<evidence type="ECO:0000256" key="1">
    <source>
        <dbReference type="SAM" id="Phobius"/>
    </source>
</evidence>
<feature type="transmembrane region" description="Helical" evidence="1">
    <location>
        <begin position="23"/>
        <end position="44"/>
    </location>
</feature>
<keyword evidence="1" id="KW-0812">Transmembrane</keyword>
<dbReference type="InterPro" id="IPR001509">
    <property type="entry name" value="Epimerase_deHydtase"/>
</dbReference>
<dbReference type="PANTHER" id="PTHR43245:SF23">
    <property type="entry name" value="NAD(P)-BINDING DOMAIN-CONTAINING PROTEIN"/>
    <property type="match status" value="1"/>
</dbReference>
<keyword evidence="1" id="KW-0472">Membrane</keyword>
<dbReference type="EMBL" id="QWKZ01000015">
    <property type="protein sequence ID" value="RIH88153.1"/>
    <property type="molecule type" value="Genomic_DNA"/>
</dbReference>
<feature type="domain" description="NAD-dependent epimerase/dehydratase" evidence="2">
    <location>
        <begin position="170"/>
        <end position="404"/>
    </location>
</feature>
<proteinExistence type="predicted"/>
<comment type="caution">
    <text evidence="3">The sequence shown here is derived from an EMBL/GenBank/DDBJ whole genome shotgun (WGS) entry which is preliminary data.</text>
</comment>
<evidence type="ECO:0000313" key="3">
    <source>
        <dbReference type="EMBL" id="RIH88153.1"/>
    </source>
</evidence>
<evidence type="ECO:0000313" key="4">
    <source>
        <dbReference type="Proteomes" id="UP000265800"/>
    </source>
</evidence>
<keyword evidence="1" id="KW-1133">Transmembrane helix</keyword>
<evidence type="ECO:0000259" key="2">
    <source>
        <dbReference type="Pfam" id="PF01370"/>
    </source>
</evidence>
<keyword evidence="3" id="KW-0413">Isomerase</keyword>
<accession>A0A399EWX6</accession>
<dbReference type="GO" id="GO:0003978">
    <property type="term" value="F:UDP-glucose 4-epimerase activity"/>
    <property type="evidence" value="ECO:0007669"/>
    <property type="project" value="UniProtKB-EC"/>
</dbReference>
<dbReference type="AlphaFoldDB" id="A0A399EWX6"/>
<dbReference type="Pfam" id="PF01370">
    <property type="entry name" value="Epimerase"/>
    <property type="match status" value="1"/>
</dbReference>